<proteinExistence type="inferred from homology"/>
<dbReference type="AlphaFoldDB" id="A0A4U3L410"/>
<dbReference type="OrthoDB" id="9806643at2"/>
<evidence type="ECO:0000256" key="2">
    <source>
        <dbReference type="ARBA" id="ARBA00022679"/>
    </source>
</evidence>
<evidence type="ECO:0000256" key="5">
    <source>
        <dbReference type="HAMAP-Rule" id="MF_00658"/>
    </source>
</evidence>
<dbReference type="InterPro" id="IPR003742">
    <property type="entry name" value="RlmH-like"/>
</dbReference>
<name>A0A4U3L410_9BACT</name>
<reference evidence="6 7" key="1">
    <citation type="submission" date="2019-05" db="EMBL/GenBank/DDBJ databases">
        <title>Panacibacter sp. strain 17mud1-8 Genome sequencing and assembly.</title>
        <authorList>
            <person name="Chhetri G."/>
        </authorList>
    </citation>
    <scope>NUCLEOTIDE SEQUENCE [LARGE SCALE GENOMIC DNA]</scope>
    <source>
        <strain evidence="6 7">17mud1-8</strain>
    </source>
</reference>
<dbReference type="GO" id="GO:0005737">
    <property type="term" value="C:cytoplasm"/>
    <property type="evidence" value="ECO:0007669"/>
    <property type="project" value="UniProtKB-SubCell"/>
</dbReference>
<keyword evidence="2 5" id="KW-0808">Transferase</keyword>
<feature type="binding site" evidence="5">
    <location>
        <begin position="124"/>
        <end position="129"/>
    </location>
    <ligand>
        <name>S-adenosyl-L-methionine</name>
        <dbReference type="ChEBI" id="CHEBI:59789"/>
    </ligand>
</feature>
<comment type="subunit">
    <text evidence="5">Homodimer.</text>
</comment>
<dbReference type="HAMAP" id="MF_00658">
    <property type="entry name" value="23SrRNA_methyltr_H"/>
    <property type="match status" value="1"/>
</dbReference>
<dbReference type="PANTHER" id="PTHR33603">
    <property type="entry name" value="METHYLTRANSFERASE"/>
    <property type="match status" value="1"/>
</dbReference>
<dbReference type="RefSeq" id="WP_137261133.1">
    <property type="nucleotide sequence ID" value="NZ_SZQL01000004.1"/>
</dbReference>
<dbReference type="GO" id="GO:0070038">
    <property type="term" value="F:rRNA (pseudouridine-N3-)-methyltransferase activity"/>
    <property type="evidence" value="ECO:0007669"/>
    <property type="project" value="UniProtKB-UniRule"/>
</dbReference>
<evidence type="ECO:0000256" key="3">
    <source>
        <dbReference type="ARBA" id="ARBA00022691"/>
    </source>
</evidence>
<evidence type="ECO:0000256" key="1">
    <source>
        <dbReference type="ARBA" id="ARBA00022603"/>
    </source>
</evidence>
<keyword evidence="7" id="KW-1185">Reference proteome</keyword>
<gene>
    <name evidence="5" type="primary">rlmH</name>
    <name evidence="6" type="ORF">FC093_07485</name>
</gene>
<feature type="binding site" evidence="5">
    <location>
        <position position="105"/>
    </location>
    <ligand>
        <name>S-adenosyl-L-methionine</name>
        <dbReference type="ChEBI" id="CHEBI:59789"/>
    </ligand>
</feature>
<dbReference type="InterPro" id="IPR029026">
    <property type="entry name" value="tRNA_m1G_MTases_N"/>
</dbReference>
<feature type="binding site" evidence="5">
    <location>
        <position position="73"/>
    </location>
    <ligand>
        <name>S-adenosyl-L-methionine</name>
        <dbReference type="ChEBI" id="CHEBI:59789"/>
    </ligand>
</feature>
<comment type="caution">
    <text evidence="6">The sequence shown here is derived from an EMBL/GenBank/DDBJ whole genome shotgun (WGS) entry which is preliminary data.</text>
</comment>
<evidence type="ECO:0000313" key="6">
    <source>
        <dbReference type="EMBL" id="TKK69911.1"/>
    </source>
</evidence>
<dbReference type="PIRSF" id="PIRSF004505">
    <property type="entry name" value="MT_bac"/>
    <property type="match status" value="1"/>
</dbReference>
<dbReference type="InterPro" id="IPR029028">
    <property type="entry name" value="Alpha/beta_knot_MTases"/>
</dbReference>
<keyword evidence="5" id="KW-0963">Cytoplasm</keyword>
<dbReference type="EMBL" id="SZQL01000004">
    <property type="protein sequence ID" value="TKK69911.1"/>
    <property type="molecule type" value="Genomic_DNA"/>
</dbReference>
<keyword evidence="3 5" id="KW-0949">S-adenosyl-L-methionine</keyword>
<evidence type="ECO:0000313" key="7">
    <source>
        <dbReference type="Proteomes" id="UP000305848"/>
    </source>
</evidence>
<dbReference type="PANTHER" id="PTHR33603:SF1">
    <property type="entry name" value="RIBOSOMAL RNA LARGE SUBUNIT METHYLTRANSFERASE H"/>
    <property type="match status" value="1"/>
</dbReference>
<dbReference type="CDD" id="cd18081">
    <property type="entry name" value="RlmH-like"/>
    <property type="match status" value="1"/>
</dbReference>
<keyword evidence="5" id="KW-0698">rRNA processing</keyword>
<evidence type="ECO:0000256" key="4">
    <source>
        <dbReference type="ARBA" id="ARBA00038303"/>
    </source>
</evidence>
<dbReference type="EC" id="2.1.1.177" evidence="5"/>
<dbReference type="Pfam" id="PF02590">
    <property type="entry name" value="SPOUT_MTase"/>
    <property type="match status" value="1"/>
</dbReference>
<sequence>MKITLCSIGKPHESYIKQGVEDFTKRINNYFTAEWLLVPPPKNAASLPETELKKTEGKMVLQLLQQDDFLILLDERGKQITSPQLAQLIQQKANESCKRLVFLIGGAYGVDDTIFKRANYVLSLSQMVFPHMLVRLMLTEQVYRACTILRNEKYHHV</sequence>
<dbReference type="Proteomes" id="UP000305848">
    <property type="component" value="Unassembled WGS sequence"/>
</dbReference>
<comment type="similarity">
    <text evidence="4 5">Belongs to the RNA methyltransferase RlmH family.</text>
</comment>
<comment type="function">
    <text evidence="5">Specifically methylates the pseudouridine at position 1915 (m3Psi1915) in 23S rRNA.</text>
</comment>
<comment type="subcellular location">
    <subcellularLocation>
        <location evidence="5">Cytoplasm</location>
    </subcellularLocation>
</comment>
<dbReference type="SUPFAM" id="SSF75217">
    <property type="entry name" value="alpha/beta knot"/>
    <property type="match status" value="1"/>
</dbReference>
<protein>
    <recommendedName>
        <fullName evidence="5">Ribosomal RNA large subunit methyltransferase H</fullName>
        <ecNumber evidence="5">2.1.1.177</ecNumber>
    </recommendedName>
    <alternativeName>
        <fullName evidence="5">23S rRNA (pseudouridine1915-N3)-methyltransferase</fullName>
    </alternativeName>
    <alternativeName>
        <fullName evidence="5">23S rRNA m3Psi1915 methyltransferase</fullName>
    </alternativeName>
    <alternativeName>
        <fullName evidence="5">rRNA (pseudouridine-N3-)-methyltransferase RlmH</fullName>
    </alternativeName>
</protein>
<comment type="catalytic activity">
    <reaction evidence="5">
        <text>pseudouridine(1915) in 23S rRNA + S-adenosyl-L-methionine = N(3)-methylpseudouridine(1915) in 23S rRNA + S-adenosyl-L-homocysteine + H(+)</text>
        <dbReference type="Rhea" id="RHEA:42752"/>
        <dbReference type="Rhea" id="RHEA-COMP:10221"/>
        <dbReference type="Rhea" id="RHEA-COMP:10222"/>
        <dbReference type="ChEBI" id="CHEBI:15378"/>
        <dbReference type="ChEBI" id="CHEBI:57856"/>
        <dbReference type="ChEBI" id="CHEBI:59789"/>
        <dbReference type="ChEBI" id="CHEBI:65314"/>
        <dbReference type="ChEBI" id="CHEBI:74486"/>
        <dbReference type="EC" id="2.1.1.177"/>
    </reaction>
</comment>
<accession>A0A4U3L410</accession>
<dbReference type="Gene3D" id="3.40.1280.10">
    <property type="match status" value="1"/>
</dbReference>
<keyword evidence="1 5" id="KW-0489">Methyltransferase</keyword>
<organism evidence="6 7">
    <name type="scientific">Ilyomonas limi</name>
    <dbReference type="NCBI Taxonomy" id="2575867"/>
    <lineage>
        <taxon>Bacteria</taxon>
        <taxon>Pseudomonadati</taxon>
        <taxon>Bacteroidota</taxon>
        <taxon>Chitinophagia</taxon>
        <taxon>Chitinophagales</taxon>
        <taxon>Chitinophagaceae</taxon>
        <taxon>Ilyomonas</taxon>
    </lineage>
</organism>